<dbReference type="Pfam" id="PF12849">
    <property type="entry name" value="PBP_like_2"/>
    <property type="match status" value="1"/>
</dbReference>
<dbReference type="InterPro" id="IPR024370">
    <property type="entry name" value="PBP_domain"/>
</dbReference>
<evidence type="ECO:0000313" key="3">
    <source>
        <dbReference type="EMBL" id="MST83774.1"/>
    </source>
</evidence>
<dbReference type="AlphaFoldDB" id="A0A7K0KD02"/>
<evidence type="ECO:0000313" key="4">
    <source>
        <dbReference type="Proteomes" id="UP000438914"/>
    </source>
</evidence>
<accession>A0A7K0KD02</accession>
<dbReference type="Proteomes" id="UP000438914">
    <property type="component" value="Unassembled WGS sequence"/>
</dbReference>
<evidence type="ECO:0000256" key="1">
    <source>
        <dbReference type="ARBA" id="ARBA00022729"/>
    </source>
</evidence>
<evidence type="ECO:0000259" key="2">
    <source>
        <dbReference type="Pfam" id="PF12849"/>
    </source>
</evidence>
<proteinExistence type="predicted"/>
<dbReference type="Gene3D" id="3.40.190.10">
    <property type="entry name" value="Periplasmic binding protein-like II"/>
    <property type="match status" value="2"/>
</dbReference>
<dbReference type="EMBL" id="VUNG01000005">
    <property type="protein sequence ID" value="MST83774.1"/>
    <property type="molecule type" value="Genomic_DNA"/>
</dbReference>
<feature type="domain" description="PBP" evidence="2">
    <location>
        <begin position="50"/>
        <end position="309"/>
    </location>
</feature>
<sequence length="332" mass="36250">MMNNSCKEQTTRYMPYIIRCRMAKLTIALLLFPLLFSGCGRKPAGKAEDLQGNITVSGAFALYPLMLRWADAFSQRHPGVTIDVSAGGSGKGVTDVLAGQVDLGMVSRELKVPECQRGAMAVAVAQDAVVPIINIRHPLYRHLLRRGLSQKVACGIWVTGTIKTWGQVAGVNSHALINVYTRSDACGAAETFASWLKSHQEDLLGTGVYGDPGIVRQVANDPYGLGMCNISYAFDDQTGRPNDGIALFPIDTNGDGRISKDEQFYASKQSLIKAIQDGRYPSPPARQLFVVSKGKPQNVIVKAFLRFILEEGQKYNIPAGFIPVHEKQKARH</sequence>
<comment type="caution">
    <text evidence="3">The sequence shown here is derived from an EMBL/GenBank/DDBJ whole genome shotgun (WGS) entry which is preliminary data.</text>
</comment>
<keyword evidence="1" id="KW-0732">Signal</keyword>
<dbReference type="PANTHER" id="PTHR30570:SF1">
    <property type="entry name" value="PHOSPHATE-BINDING PROTEIN PSTS"/>
    <property type="match status" value="1"/>
</dbReference>
<gene>
    <name evidence="3" type="ORF">FYJ73_03640</name>
</gene>
<protein>
    <submittedName>
        <fullName evidence="3">Phosphate ABC transporter substrate-binding protein</fullName>
    </submittedName>
</protein>
<dbReference type="SUPFAM" id="SSF53850">
    <property type="entry name" value="Periplasmic binding protein-like II"/>
    <property type="match status" value="1"/>
</dbReference>
<reference evidence="3 4" key="1">
    <citation type="submission" date="2019-08" db="EMBL/GenBank/DDBJ databases">
        <title>In-depth cultivation of the pig gut microbiome towards novel bacterial diversity and tailored functional studies.</title>
        <authorList>
            <person name="Wylensek D."/>
            <person name="Hitch T.C.A."/>
            <person name="Clavel T."/>
        </authorList>
    </citation>
    <scope>NUCLEOTIDE SEQUENCE [LARGE SCALE GENOMIC DNA]</scope>
    <source>
        <strain evidence="3 4">LKV-178-WT-2A</strain>
    </source>
</reference>
<keyword evidence="4" id="KW-1185">Reference proteome</keyword>
<name>A0A7K0KD02_9BACT</name>
<dbReference type="InterPro" id="IPR050811">
    <property type="entry name" value="Phosphate_ABC_transporter"/>
</dbReference>
<dbReference type="PANTHER" id="PTHR30570">
    <property type="entry name" value="PERIPLASMIC PHOSPHATE BINDING COMPONENT OF PHOSPHATE ABC TRANSPORTER"/>
    <property type="match status" value="1"/>
</dbReference>
<organism evidence="3 4">
    <name type="scientific">Hallella mizrahii</name>
    <dbReference type="NCBI Taxonomy" id="2606637"/>
    <lineage>
        <taxon>Bacteria</taxon>
        <taxon>Pseudomonadati</taxon>
        <taxon>Bacteroidota</taxon>
        <taxon>Bacteroidia</taxon>
        <taxon>Bacteroidales</taxon>
        <taxon>Prevotellaceae</taxon>
        <taxon>Hallella</taxon>
    </lineage>
</organism>